<dbReference type="AlphaFoldDB" id="A0A432MER3"/>
<dbReference type="Proteomes" id="UP000280296">
    <property type="component" value="Unassembled WGS sequence"/>
</dbReference>
<reference evidence="2 3" key="2">
    <citation type="submission" date="2019-01" db="EMBL/GenBank/DDBJ databases">
        <title>Tautonia sociabilis, a novel thermotolerant planctomycete of Isosphaeraceae family, isolated from a 4000 m deep subterranean habitat.</title>
        <authorList>
            <person name="Kovaleva O.L."/>
            <person name="Elcheninov A.G."/>
            <person name="Van Heerden E."/>
            <person name="Toshchakov S.V."/>
            <person name="Novikov A."/>
            <person name="Bonch-Osmolovskaya E.A."/>
            <person name="Kublanov I.V."/>
        </authorList>
    </citation>
    <scope>NUCLEOTIDE SEQUENCE [LARGE SCALE GENOMIC DNA]</scope>
    <source>
        <strain evidence="2 3">GM2012</strain>
    </source>
</reference>
<dbReference type="InterPro" id="IPR041527">
    <property type="entry name" value="YhcG_N"/>
</dbReference>
<reference evidence="2 3" key="1">
    <citation type="submission" date="2018-12" db="EMBL/GenBank/DDBJ databases">
        <authorList>
            <person name="Toschakov S.V."/>
        </authorList>
    </citation>
    <scope>NUCLEOTIDE SEQUENCE [LARGE SCALE GENOMIC DNA]</scope>
    <source>
        <strain evidence="2 3">GM2012</strain>
    </source>
</reference>
<sequence length="82" mass="9150">MAKKRKQTQPVTATSGGEPAVEAKLLTDLRGMIQRTRSGVAQAVNSAQVLLYWEIGRRIHKEILGQERAEYGEQIVSTVSRR</sequence>
<dbReference type="Pfam" id="PF17761">
    <property type="entry name" value="DUF1016_N"/>
    <property type="match status" value="1"/>
</dbReference>
<evidence type="ECO:0000313" key="2">
    <source>
        <dbReference type="EMBL" id="RUL84042.1"/>
    </source>
</evidence>
<name>A0A432MER3_9BACT</name>
<proteinExistence type="predicted"/>
<accession>A0A432MER3</accession>
<gene>
    <name evidence="2" type="ORF">TsocGM_21180</name>
</gene>
<feature type="domain" description="YhcG N-terminal" evidence="1">
    <location>
        <begin position="29"/>
        <end position="81"/>
    </location>
</feature>
<keyword evidence="3" id="KW-1185">Reference proteome</keyword>
<dbReference type="EMBL" id="RYZH01000053">
    <property type="protein sequence ID" value="RUL84042.1"/>
    <property type="molecule type" value="Genomic_DNA"/>
</dbReference>
<evidence type="ECO:0000313" key="3">
    <source>
        <dbReference type="Proteomes" id="UP000280296"/>
    </source>
</evidence>
<protein>
    <submittedName>
        <fullName evidence="2">DUF1016 family protein</fullName>
    </submittedName>
</protein>
<comment type="caution">
    <text evidence="2">The sequence shown here is derived from an EMBL/GenBank/DDBJ whole genome shotgun (WGS) entry which is preliminary data.</text>
</comment>
<evidence type="ECO:0000259" key="1">
    <source>
        <dbReference type="Pfam" id="PF17761"/>
    </source>
</evidence>
<organism evidence="2 3">
    <name type="scientific">Tautonia sociabilis</name>
    <dbReference type="NCBI Taxonomy" id="2080755"/>
    <lineage>
        <taxon>Bacteria</taxon>
        <taxon>Pseudomonadati</taxon>
        <taxon>Planctomycetota</taxon>
        <taxon>Planctomycetia</taxon>
        <taxon>Isosphaerales</taxon>
        <taxon>Isosphaeraceae</taxon>
        <taxon>Tautonia</taxon>
    </lineage>
</organism>
<dbReference type="OrthoDB" id="9801263at2"/>